<protein>
    <submittedName>
        <fullName evidence="1">Uncharacterized protein</fullName>
    </submittedName>
</protein>
<sequence>MTIMPMPAAPQRRCHIAGRPHTAAVLPSWDDVRPHVHVHR</sequence>
<organism evidence="1 2">
    <name type="scientific">Saccharothrix hoggarensis</name>
    <dbReference type="NCBI Taxonomy" id="913853"/>
    <lineage>
        <taxon>Bacteria</taxon>
        <taxon>Bacillati</taxon>
        <taxon>Actinomycetota</taxon>
        <taxon>Actinomycetes</taxon>
        <taxon>Pseudonocardiales</taxon>
        <taxon>Pseudonocardiaceae</taxon>
        <taxon>Saccharothrix</taxon>
    </lineage>
</organism>
<reference evidence="2" key="1">
    <citation type="journal article" date="2019" name="Int. J. Syst. Evol. Microbiol.">
        <title>The Global Catalogue of Microorganisms (GCM) 10K type strain sequencing project: providing services to taxonomists for standard genome sequencing and annotation.</title>
        <authorList>
            <consortium name="The Broad Institute Genomics Platform"/>
            <consortium name="The Broad Institute Genome Sequencing Center for Infectious Disease"/>
            <person name="Wu L."/>
            <person name="Ma J."/>
        </authorList>
    </citation>
    <scope>NUCLEOTIDE SEQUENCE [LARGE SCALE GENOMIC DNA]</scope>
    <source>
        <strain evidence="2">CCUG 60214</strain>
    </source>
</reference>
<dbReference type="RefSeq" id="WP_380720195.1">
    <property type="nucleotide sequence ID" value="NZ_JBHTLK010000013.1"/>
</dbReference>
<name>A0ABW3QLF7_9PSEU</name>
<keyword evidence="2" id="KW-1185">Reference proteome</keyword>
<accession>A0ABW3QLF7</accession>
<dbReference type="Proteomes" id="UP001597168">
    <property type="component" value="Unassembled WGS sequence"/>
</dbReference>
<gene>
    <name evidence="1" type="ORF">ACFQ3T_04820</name>
</gene>
<evidence type="ECO:0000313" key="2">
    <source>
        <dbReference type="Proteomes" id="UP001597168"/>
    </source>
</evidence>
<dbReference type="EMBL" id="JBHTLK010000013">
    <property type="protein sequence ID" value="MFD1146440.1"/>
    <property type="molecule type" value="Genomic_DNA"/>
</dbReference>
<evidence type="ECO:0000313" key="1">
    <source>
        <dbReference type="EMBL" id="MFD1146440.1"/>
    </source>
</evidence>
<comment type="caution">
    <text evidence="1">The sequence shown here is derived from an EMBL/GenBank/DDBJ whole genome shotgun (WGS) entry which is preliminary data.</text>
</comment>
<proteinExistence type="predicted"/>